<dbReference type="AlphaFoldDB" id="A0A0F9R217"/>
<reference evidence="1" key="1">
    <citation type="journal article" date="2015" name="Nature">
        <title>Complex archaea that bridge the gap between prokaryotes and eukaryotes.</title>
        <authorList>
            <person name="Spang A."/>
            <person name="Saw J.H."/>
            <person name="Jorgensen S.L."/>
            <person name="Zaremba-Niedzwiedzka K."/>
            <person name="Martijn J."/>
            <person name="Lind A.E."/>
            <person name="van Eijk R."/>
            <person name="Schleper C."/>
            <person name="Guy L."/>
            <person name="Ettema T.J."/>
        </authorList>
    </citation>
    <scope>NUCLEOTIDE SEQUENCE</scope>
</reference>
<evidence type="ECO:0000313" key="1">
    <source>
        <dbReference type="EMBL" id="KKN50675.1"/>
    </source>
</evidence>
<accession>A0A0F9R217</accession>
<proteinExistence type="predicted"/>
<name>A0A0F9R217_9ZZZZ</name>
<dbReference type="InterPro" id="IPR053745">
    <property type="entry name" value="Viral_Tail_Comp_sf"/>
</dbReference>
<dbReference type="InterPro" id="IPR021508">
    <property type="entry name" value="Gp17-like"/>
</dbReference>
<organism evidence="1">
    <name type="scientific">marine sediment metagenome</name>
    <dbReference type="NCBI Taxonomy" id="412755"/>
    <lineage>
        <taxon>unclassified sequences</taxon>
        <taxon>metagenomes</taxon>
        <taxon>ecological metagenomes</taxon>
    </lineage>
</organism>
<dbReference type="Gene3D" id="3.30.2000.30">
    <property type="match status" value="1"/>
</dbReference>
<dbReference type="Pfam" id="PF11367">
    <property type="entry name" value="Tail_completion_gp17"/>
    <property type="match status" value="1"/>
</dbReference>
<dbReference type="EMBL" id="LAZR01001100">
    <property type="protein sequence ID" value="KKN50675.1"/>
    <property type="molecule type" value="Genomic_DNA"/>
</dbReference>
<gene>
    <name evidence="1" type="ORF">LCGC14_0630240</name>
</gene>
<sequence length="131" mass="14614">MIDVNRALIAFLATDAPLVANVSTRVWTPRLLQSATFPAINLFVANGRVLGEIPIIETTFQITCWHGTDAEKARETSRLLHDALHGKANQNIPGVGFMLTAFEDVLGQDIVDPDNGWFSVLSFYRVRFREN</sequence>
<protein>
    <recommendedName>
        <fullName evidence="2">DUF3168 domain-containing protein</fullName>
    </recommendedName>
</protein>
<comment type="caution">
    <text evidence="1">The sequence shown here is derived from an EMBL/GenBank/DDBJ whole genome shotgun (WGS) entry which is preliminary data.</text>
</comment>
<evidence type="ECO:0008006" key="2">
    <source>
        <dbReference type="Google" id="ProtNLM"/>
    </source>
</evidence>